<dbReference type="InterPro" id="IPR015797">
    <property type="entry name" value="NUDIX_hydrolase-like_dom_sf"/>
</dbReference>
<dbReference type="CDD" id="cd04690">
    <property type="entry name" value="NUDIX_Hydrolase"/>
    <property type="match status" value="1"/>
</dbReference>
<dbReference type="RefSeq" id="WP_121154083.1">
    <property type="nucleotide sequence ID" value="NZ_RBKT01000001.1"/>
</dbReference>
<dbReference type="Proteomes" id="UP000277671">
    <property type="component" value="Unassembled WGS sequence"/>
</dbReference>
<dbReference type="InterPro" id="IPR051325">
    <property type="entry name" value="Nudix_hydrolase_domain"/>
</dbReference>
<dbReference type="Gene3D" id="3.90.79.10">
    <property type="entry name" value="Nucleoside Triphosphate Pyrophosphohydrolase"/>
    <property type="match status" value="1"/>
</dbReference>
<proteinExistence type="predicted"/>
<evidence type="ECO:0000313" key="3">
    <source>
        <dbReference type="EMBL" id="RKR86211.1"/>
    </source>
</evidence>
<dbReference type="AlphaFoldDB" id="A0A495JBV6"/>
<feature type="domain" description="Nudix hydrolase" evidence="2">
    <location>
        <begin position="1"/>
        <end position="132"/>
    </location>
</feature>
<reference evidence="3 4" key="1">
    <citation type="submission" date="2018-10" db="EMBL/GenBank/DDBJ databases">
        <title>Sequencing the genomes of 1000 actinobacteria strains.</title>
        <authorList>
            <person name="Klenk H.-P."/>
        </authorList>
    </citation>
    <scope>NUCLEOTIDE SEQUENCE [LARGE SCALE GENOMIC DNA]</scope>
    <source>
        <strain evidence="3 4">DSM 45175</strain>
    </source>
</reference>
<keyword evidence="4" id="KW-1185">Reference proteome</keyword>
<accession>A0A495JBV6</accession>
<keyword evidence="1" id="KW-0378">Hydrolase</keyword>
<dbReference type="OrthoDB" id="67499at2"/>
<dbReference type="PANTHER" id="PTHR21340:SF0">
    <property type="entry name" value="BIS(5'-NUCLEOSYL)-TETRAPHOSPHATASE [ASYMMETRICAL]"/>
    <property type="match status" value="1"/>
</dbReference>
<dbReference type="Pfam" id="PF00293">
    <property type="entry name" value="NUDIX"/>
    <property type="match status" value="1"/>
</dbReference>
<evidence type="ECO:0000256" key="1">
    <source>
        <dbReference type="ARBA" id="ARBA00022801"/>
    </source>
</evidence>
<sequence>MTVIDKIAWIRIENHAILSTRSHGKDVYYLPGGKREPGESDLATLLREIDEELGVAITPETVTPAGVFEAQAHGHHAGTTVRMTCYTADYQGTPTASSEIAEVNWLGYADRHRVSTVDQIIFDRLYEQGQLR</sequence>
<name>A0A495JBV6_9ACTN</name>
<dbReference type="PANTHER" id="PTHR21340">
    <property type="entry name" value="DIADENOSINE 5,5-P1,P4-TETRAPHOSPHATE PYROPHOSPHOHYDROLASE MUTT"/>
    <property type="match status" value="1"/>
</dbReference>
<dbReference type="GO" id="GO:0006167">
    <property type="term" value="P:AMP biosynthetic process"/>
    <property type="evidence" value="ECO:0007669"/>
    <property type="project" value="TreeGrafter"/>
</dbReference>
<protein>
    <submittedName>
        <fullName evidence="3">NUDIX domain-containing protein</fullName>
    </submittedName>
</protein>
<dbReference type="InterPro" id="IPR000086">
    <property type="entry name" value="NUDIX_hydrolase_dom"/>
</dbReference>
<dbReference type="PROSITE" id="PS51462">
    <property type="entry name" value="NUDIX"/>
    <property type="match status" value="1"/>
</dbReference>
<dbReference type="SUPFAM" id="SSF55811">
    <property type="entry name" value="Nudix"/>
    <property type="match status" value="1"/>
</dbReference>
<dbReference type="PROSITE" id="PS00893">
    <property type="entry name" value="NUDIX_BOX"/>
    <property type="match status" value="1"/>
</dbReference>
<evidence type="ECO:0000313" key="4">
    <source>
        <dbReference type="Proteomes" id="UP000277671"/>
    </source>
</evidence>
<evidence type="ECO:0000259" key="2">
    <source>
        <dbReference type="PROSITE" id="PS51462"/>
    </source>
</evidence>
<organism evidence="3 4">
    <name type="scientific">Micromonospora pisi</name>
    <dbReference type="NCBI Taxonomy" id="589240"/>
    <lineage>
        <taxon>Bacteria</taxon>
        <taxon>Bacillati</taxon>
        <taxon>Actinomycetota</taxon>
        <taxon>Actinomycetes</taxon>
        <taxon>Micromonosporales</taxon>
        <taxon>Micromonosporaceae</taxon>
        <taxon>Micromonospora</taxon>
    </lineage>
</organism>
<dbReference type="GO" id="GO:0004081">
    <property type="term" value="F:bis(5'-nucleosyl)-tetraphosphatase (asymmetrical) activity"/>
    <property type="evidence" value="ECO:0007669"/>
    <property type="project" value="TreeGrafter"/>
</dbReference>
<comment type="caution">
    <text evidence="3">The sequence shown here is derived from an EMBL/GenBank/DDBJ whole genome shotgun (WGS) entry which is preliminary data.</text>
</comment>
<dbReference type="GO" id="GO:0006754">
    <property type="term" value="P:ATP biosynthetic process"/>
    <property type="evidence" value="ECO:0007669"/>
    <property type="project" value="TreeGrafter"/>
</dbReference>
<dbReference type="InterPro" id="IPR020084">
    <property type="entry name" value="NUDIX_hydrolase_CS"/>
</dbReference>
<dbReference type="EMBL" id="RBKT01000001">
    <property type="protein sequence ID" value="RKR86211.1"/>
    <property type="molecule type" value="Genomic_DNA"/>
</dbReference>
<gene>
    <name evidence="3" type="ORF">BDK92_0435</name>
</gene>